<feature type="transmembrane region" description="Helical" evidence="1">
    <location>
        <begin position="5"/>
        <end position="21"/>
    </location>
</feature>
<organism evidence="2 3">
    <name type="scientific">Staphylococcus warneri</name>
    <dbReference type="NCBI Taxonomy" id="1292"/>
    <lineage>
        <taxon>Bacteria</taxon>
        <taxon>Bacillati</taxon>
        <taxon>Bacillota</taxon>
        <taxon>Bacilli</taxon>
        <taxon>Bacillales</taxon>
        <taxon>Staphylococcaceae</taxon>
        <taxon>Staphylococcus</taxon>
    </lineage>
</organism>
<accession>A0A2T4Q274</accession>
<dbReference type="Proteomes" id="UP000240717">
    <property type="component" value="Unassembled WGS sequence"/>
</dbReference>
<feature type="transmembrane region" description="Helical" evidence="1">
    <location>
        <begin position="99"/>
        <end position="123"/>
    </location>
</feature>
<dbReference type="InterPro" id="IPR009793">
    <property type="entry name" value="DUF1361"/>
</dbReference>
<dbReference type="AlphaFoldDB" id="A0A2T4Q274"/>
<evidence type="ECO:0000313" key="3">
    <source>
        <dbReference type="Proteomes" id="UP000240717"/>
    </source>
</evidence>
<evidence type="ECO:0000256" key="1">
    <source>
        <dbReference type="SAM" id="Phobius"/>
    </source>
</evidence>
<sequence>MQPRYIARIYFIILFVISLFETKIFNFMTLNLFLAYIPYELCLLLKLFKPIKKFEWPLFVVFGMIFLLLVPNTFYMITDLIHLNQFQFNFLVGLNLKEWIFFTYLMLGVFLAMYVMILIFMEILHFTKHIWLNRILVIILMFLNGLGIYMGRFLRFHTVYLINEPLKIFYEVLGVFNLKTFIFVLLMVIMQSAIILFVKGVRLQK</sequence>
<comment type="caution">
    <text evidence="2">The sequence shown here is derived from an EMBL/GenBank/DDBJ whole genome shotgun (WGS) entry which is preliminary data.</text>
</comment>
<evidence type="ECO:0000313" key="2">
    <source>
        <dbReference type="EMBL" id="PTI51905.1"/>
    </source>
</evidence>
<keyword evidence="1" id="KW-0472">Membrane</keyword>
<dbReference type="EMBL" id="PZEV01000007">
    <property type="protein sequence ID" value="PTI51905.1"/>
    <property type="molecule type" value="Genomic_DNA"/>
</dbReference>
<feature type="transmembrane region" description="Helical" evidence="1">
    <location>
        <begin position="57"/>
        <end position="77"/>
    </location>
</feature>
<name>A0A2T4Q274_STAWA</name>
<keyword evidence="1" id="KW-0812">Transmembrane</keyword>
<reference evidence="2 3" key="1">
    <citation type="journal article" date="2016" name="Front. Microbiol.">
        <title>Comprehensive Phylogenetic Analysis of Bovine Non-aureus Staphylococci Species Based on Whole-Genome Sequencing.</title>
        <authorList>
            <person name="Naushad S."/>
            <person name="Barkema H.W."/>
            <person name="Luby C."/>
            <person name="Condas L.A."/>
            <person name="Nobrega D.B."/>
            <person name="Carson D.A."/>
            <person name="De Buck J."/>
        </authorList>
    </citation>
    <scope>NUCLEOTIDE SEQUENCE [LARGE SCALE GENOMIC DNA]</scope>
    <source>
        <strain evidence="2 3">SNUC 2993</strain>
    </source>
</reference>
<gene>
    <name evidence="2" type="ORF">BU085_03435</name>
</gene>
<protein>
    <submittedName>
        <fullName evidence="2">DUF1361 domain-containing protein</fullName>
    </submittedName>
</protein>
<keyword evidence="1" id="KW-1133">Transmembrane helix</keyword>
<proteinExistence type="predicted"/>
<dbReference type="Pfam" id="PF07099">
    <property type="entry name" value="DUF1361"/>
    <property type="match status" value="1"/>
</dbReference>
<feature type="transmembrane region" description="Helical" evidence="1">
    <location>
        <begin position="135"/>
        <end position="154"/>
    </location>
</feature>
<dbReference type="RefSeq" id="WP_049425591.1">
    <property type="nucleotide sequence ID" value="NZ_JAIBNN010000001.1"/>
</dbReference>
<dbReference type="STRING" id="1194526.A284_09835"/>
<feature type="transmembrane region" description="Helical" evidence="1">
    <location>
        <begin position="174"/>
        <end position="198"/>
    </location>
</feature>